<name>A0A2S9XD21_9BACT</name>
<organism evidence="1 2">
    <name type="scientific">Enhygromyxa salina</name>
    <dbReference type="NCBI Taxonomy" id="215803"/>
    <lineage>
        <taxon>Bacteria</taxon>
        <taxon>Pseudomonadati</taxon>
        <taxon>Myxococcota</taxon>
        <taxon>Polyangia</taxon>
        <taxon>Nannocystales</taxon>
        <taxon>Nannocystaceae</taxon>
        <taxon>Enhygromyxa</taxon>
    </lineage>
</organism>
<reference evidence="1 2" key="1">
    <citation type="submission" date="2018-03" db="EMBL/GenBank/DDBJ databases">
        <title>Draft Genome Sequences of the Obligatory Marine Myxobacteria Enhygromyxa salina SWB005.</title>
        <authorList>
            <person name="Poehlein A."/>
            <person name="Moghaddam J.A."/>
            <person name="Harms H."/>
            <person name="Alanjari M."/>
            <person name="Koenig G.M."/>
            <person name="Daniel R."/>
            <person name="Schaeberle T.F."/>
        </authorList>
    </citation>
    <scope>NUCLEOTIDE SEQUENCE [LARGE SCALE GENOMIC DNA]</scope>
    <source>
        <strain evidence="1 2">SWB005</strain>
    </source>
</reference>
<dbReference type="AlphaFoldDB" id="A0A2S9XD21"/>
<gene>
    <name evidence="1" type="ORF">ENSA5_61980</name>
</gene>
<proteinExistence type="predicted"/>
<evidence type="ECO:0000313" key="2">
    <source>
        <dbReference type="Proteomes" id="UP000237968"/>
    </source>
</evidence>
<evidence type="ECO:0000313" key="1">
    <source>
        <dbReference type="EMBL" id="PRP90764.1"/>
    </source>
</evidence>
<dbReference type="RefSeq" id="WP_106395375.1">
    <property type="nucleotide sequence ID" value="NZ_PVNK01000269.1"/>
</dbReference>
<sequence length="63" mass="6609">MKPLGLSETRFALARALWAVAQRERARELAAAAGEGFREALEDGAQVQAKLAEVEGGLDAQGG</sequence>
<accession>A0A2S9XD21</accession>
<dbReference type="Proteomes" id="UP000237968">
    <property type="component" value="Unassembled WGS sequence"/>
</dbReference>
<comment type="caution">
    <text evidence="1">The sequence shown here is derived from an EMBL/GenBank/DDBJ whole genome shotgun (WGS) entry which is preliminary data.</text>
</comment>
<protein>
    <submittedName>
        <fullName evidence="1">Uncharacterized protein</fullName>
    </submittedName>
</protein>
<keyword evidence="2" id="KW-1185">Reference proteome</keyword>
<dbReference type="EMBL" id="PVNK01000269">
    <property type="protein sequence ID" value="PRP90764.1"/>
    <property type="molecule type" value="Genomic_DNA"/>
</dbReference>